<proteinExistence type="predicted"/>
<dbReference type="EMBL" id="KV417961">
    <property type="protein sequence ID" value="KZP04086.1"/>
    <property type="molecule type" value="Genomic_DNA"/>
</dbReference>
<evidence type="ECO:0000313" key="3">
    <source>
        <dbReference type="Proteomes" id="UP000076532"/>
    </source>
</evidence>
<reference evidence="2 3" key="1">
    <citation type="journal article" date="2016" name="Mol. Biol. Evol.">
        <title>Comparative Genomics of Early-Diverging Mushroom-Forming Fungi Provides Insights into the Origins of Lignocellulose Decay Capabilities.</title>
        <authorList>
            <person name="Nagy L.G."/>
            <person name="Riley R."/>
            <person name="Tritt A."/>
            <person name="Adam C."/>
            <person name="Daum C."/>
            <person name="Floudas D."/>
            <person name="Sun H."/>
            <person name="Yadav J.S."/>
            <person name="Pangilinan J."/>
            <person name="Larsson K.H."/>
            <person name="Matsuura K."/>
            <person name="Barry K."/>
            <person name="Labutti K."/>
            <person name="Kuo R."/>
            <person name="Ohm R.A."/>
            <person name="Bhattacharya S.S."/>
            <person name="Shirouzu T."/>
            <person name="Yoshinaga Y."/>
            <person name="Martin F.M."/>
            <person name="Grigoriev I.V."/>
            <person name="Hibbett D.S."/>
        </authorList>
    </citation>
    <scope>NUCLEOTIDE SEQUENCE [LARGE SCALE GENOMIC DNA]</scope>
    <source>
        <strain evidence="2 3">CBS 109695</strain>
    </source>
</reference>
<sequence length="182" mass="20373">MSSPANLSGCMEATTTRLSMLGLVGKPKSISDPPGFKISLPSKTPNTREFMLDMLNHKACFASVVLLHKLVQSVPRVYVTEFIRARLKEHELESRLLKSRASHFEQLALLHQKHSRAVLEREMYQHANKLSFPSTATIPPRGRVQWKTTATDNALCWVLDAHGKQCSSHEGPSVYIPTRLLG</sequence>
<dbReference type="EMBL" id="KV417894">
    <property type="protein sequence ID" value="KZP04717.1"/>
    <property type="molecule type" value="Genomic_DNA"/>
</dbReference>
<organism evidence="2 3">
    <name type="scientific">Athelia psychrophila</name>
    <dbReference type="NCBI Taxonomy" id="1759441"/>
    <lineage>
        <taxon>Eukaryota</taxon>
        <taxon>Fungi</taxon>
        <taxon>Dikarya</taxon>
        <taxon>Basidiomycota</taxon>
        <taxon>Agaricomycotina</taxon>
        <taxon>Agaricomycetes</taxon>
        <taxon>Agaricomycetidae</taxon>
        <taxon>Atheliales</taxon>
        <taxon>Atheliaceae</taxon>
        <taxon>Athelia</taxon>
    </lineage>
</organism>
<dbReference type="AlphaFoldDB" id="A0A167V7C4"/>
<dbReference type="Proteomes" id="UP000076532">
    <property type="component" value="Unassembled WGS sequence"/>
</dbReference>
<keyword evidence="3" id="KW-1185">Reference proteome</keyword>
<accession>A0A167V7C4</accession>
<protein>
    <submittedName>
        <fullName evidence="2">Uncharacterized protein</fullName>
    </submittedName>
</protein>
<evidence type="ECO:0000313" key="2">
    <source>
        <dbReference type="EMBL" id="KZP04717.1"/>
    </source>
</evidence>
<name>A0A167V7C4_9AGAM</name>
<evidence type="ECO:0000313" key="1">
    <source>
        <dbReference type="EMBL" id="KZP04086.1"/>
    </source>
</evidence>
<gene>
    <name evidence="2" type="ORF">FIBSPDRAFT_904068</name>
    <name evidence="1" type="ORF">FIBSPDRAFT_904535</name>
</gene>